<reference evidence="1 2" key="1">
    <citation type="journal article" date="2016" name="Genome Announc.">
        <title>First Complete Genome Sequence of a Subdivision 6 Acidobacterium Strain.</title>
        <authorList>
            <person name="Huang S."/>
            <person name="Vieira S."/>
            <person name="Bunk B."/>
            <person name="Riedel T."/>
            <person name="Sproer C."/>
            <person name="Overmann J."/>
        </authorList>
    </citation>
    <scope>NUCLEOTIDE SEQUENCE [LARGE SCALE GENOMIC DNA]</scope>
    <source>
        <strain evidence="2">DSM 100886 HEG_-6_39</strain>
    </source>
</reference>
<evidence type="ECO:0008006" key="3">
    <source>
        <dbReference type="Google" id="ProtNLM"/>
    </source>
</evidence>
<proteinExistence type="predicted"/>
<dbReference type="OrthoDB" id="8746466at2"/>
<name>A0A143PNE3_LUTPR</name>
<evidence type="ECO:0000313" key="1">
    <source>
        <dbReference type="EMBL" id="AMY09284.1"/>
    </source>
</evidence>
<accession>A0A143PNE3</accession>
<reference evidence="2" key="2">
    <citation type="submission" date="2016-04" db="EMBL/GenBank/DDBJ databases">
        <title>First Complete Genome Sequence of a Subdivision 6 Acidobacterium.</title>
        <authorList>
            <person name="Huang S."/>
            <person name="Vieira S."/>
            <person name="Bunk B."/>
            <person name="Riedel T."/>
            <person name="Sproeer C."/>
            <person name="Overmann J."/>
        </authorList>
    </citation>
    <scope>NUCLEOTIDE SEQUENCE [LARGE SCALE GENOMIC DNA]</scope>
    <source>
        <strain evidence="2">DSM 100886 HEG_-6_39</strain>
    </source>
</reference>
<dbReference type="EMBL" id="CP015136">
    <property type="protein sequence ID" value="AMY09284.1"/>
    <property type="molecule type" value="Genomic_DNA"/>
</dbReference>
<keyword evidence="2" id="KW-1185">Reference proteome</keyword>
<dbReference type="RefSeq" id="WP_110171044.1">
    <property type="nucleotide sequence ID" value="NZ_CP015136.1"/>
</dbReference>
<dbReference type="KEGG" id="abac:LuPra_02499"/>
<protein>
    <recommendedName>
        <fullName evidence="3">DUF2268 domain-containing protein</fullName>
    </recommendedName>
</protein>
<sequence length="327" mass="36494">MRTRLVGLQLVIVVALLGVSGAARQRSAAVETIDLMPLYWQFWDKAQSLREAEQIRLFREMVVERRPEVYNAAVMSVPGGKSFADALPEIYPQAVQWTLPHQAVIRKLSNEITTTLPQHEQSFRKEFPDFKYQGRVYFLYALGAFDGAARTVEGRPALLFGLDAIAAIHGDTASVGPLFHHELFHAYHGPRIGDTGRGFPLYLSVWSEGLATLVARRLNPSASDMAIYGLPSNTPQRVRDDLPKLAALLRARMDSTLSEDYDEFFVGNDPKASRPRRSGYYLGYLVAARLNEDMPLKDLARLKGQQLRRAIDQALADPAGLAAAEKR</sequence>
<dbReference type="Proteomes" id="UP000076079">
    <property type="component" value="Chromosome"/>
</dbReference>
<organism evidence="1 2">
    <name type="scientific">Luteitalea pratensis</name>
    <dbReference type="NCBI Taxonomy" id="1855912"/>
    <lineage>
        <taxon>Bacteria</taxon>
        <taxon>Pseudomonadati</taxon>
        <taxon>Acidobacteriota</taxon>
        <taxon>Vicinamibacteria</taxon>
        <taxon>Vicinamibacterales</taxon>
        <taxon>Vicinamibacteraceae</taxon>
        <taxon>Luteitalea</taxon>
    </lineage>
</organism>
<gene>
    <name evidence="1" type="ORF">LuPra_02499</name>
</gene>
<evidence type="ECO:0000313" key="2">
    <source>
        <dbReference type="Proteomes" id="UP000076079"/>
    </source>
</evidence>
<dbReference type="AlphaFoldDB" id="A0A143PNE3"/>